<accession>A0AAP5QGC8</accession>
<sequence length="76" mass="8738">MRKRLDAAASAGEAGNSERENFERGAANGAFDLWQTLSLHHLDAMLRRPMQLTLRVYTGWSGPKKRQKNRQRRIKS</sequence>
<evidence type="ECO:0000256" key="1">
    <source>
        <dbReference type="SAM" id="MobiDB-lite"/>
    </source>
</evidence>
<organism evidence="2 3">
    <name type="scientific">Paraburkholderia fungorum</name>
    <dbReference type="NCBI Taxonomy" id="134537"/>
    <lineage>
        <taxon>Bacteria</taxon>
        <taxon>Pseudomonadati</taxon>
        <taxon>Pseudomonadota</taxon>
        <taxon>Betaproteobacteria</taxon>
        <taxon>Burkholderiales</taxon>
        <taxon>Burkholderiaceae</taxon>
        <taxon>Paraburkholderia</taxon>
    </lineage>
</organism>
<dbReference type="AlphaFoldDB" id="A0AAP5QGC8"/>
<dbReference type="EMBL" id="JANSLM010000018">
    <property type="protein sequence ID" value="MDT8842649.1"/>
    <property type="molecule type" value="Genomic_DNA"/>
</dbReference>
<feature type="region of interest" description="Disordered" evidence="1">
    <location>
        <begin position="1"/>
        <end position="22"/>
    </location>
</feature>
<proteinExistence type="predicted"/>
<dbReference type="RefSeq" id="WP_146153341.1">
    <property type="nucleotide sequence ID" value="NZ_JBOBCW010000003.1"/>
</dbReference>
<reference evidence="2" key="1">
    <citation type="submission" date="2022-08" db="EMBL/GenBank/DDBJ databases">
        <authorList>
            <person name="Kim S.-J."/>
        </authorList>
    </citation>
    <scope>NUCLEOTIDE SEQUENCE</scope>
    <source>
        <strain evidence="2">KJ</strain>
    </source>
</reference>
<dbReference type="Proteomes" id="UP001246473">
    <property type="component" value="Unassembled WGS sequence"/>
</dbReference>
<evidence type="ECO:0000313" key="2">
    <source>
        <dbReference type="EMBL" id="MDT8842649.1"/>
    </source>
</evidence>
<protein>
    <submittedName>
        <fullName evidence="2">Uncharacterized protein</fullName>
    </submittedName>
</protein>
<comment type="caution">
    <text evidence="2">The sequence shown here is derived from an EMBL/GenBank/DDBJ whole genome shotgun (WGS) entry which is preliminary data.</text>
</comment>
<evidence type="ECO:0000313" key="3">
    <source>
        <dbReference type="Proteomes" id="UP001246473"/>
    </source>
</evidence>
<gene>
    <name evidence="2" type="ORF">ParKJ_35005</name>
</gene>
<name>A0AAP5QGC8_9BURK</name>